<proteinExistence type="predicted"/>
<dbReference type="EMBL" id="JAHQIW010001787">
    <property type="protein sequence ID" value="KAJ1353630.1"/>
    <property type="molecule type" value="Genomic_DNA"/>
</dbReference>
<dbReference type="AlphaFoldDB" id="A0AAD5M9G3"/>
<evidence type="ECO:0000313" key="1">
    <source>
        <dbReference type="EMBL" id="KAJ1353630.1"/>
    </source>
</evidence>
<sequence length="183" mass="21225">MIEMMRTLVETLQVTDSEVVADDMLATTVVPQQYLTTVVPQEVVKTYILQQQYIRSTSNHIGQVVPPGQIETSVASTNRVCHIVQNSPLTSKIKQYHTVQYKVRLTIMFEGTAIQSAGPLPQSHQVSTVQYRSKSQPHRPLYGYVEDEPFAYFVQVRFFMKWWYYLIRYGRFVHVFYFGFSGL</sequence>
<keyword evidence="2" id="KW-1185">Reference proteome</keyword>
<dbReference type="Proteomes" id="UP001196413">
    <property type="component" value="Unassembled WGS sequence"/>
</dbReference>
<protein>
    <submittedName>
        <fullName evidence="1">Uncharacterized protein</fullName>
    </submittedName>
</protein>
<comment type="caution">
    <text evidence="1">The sequence shown here is derived from an EMBL/GenBank/DDBJ whole genome shotgun (WGS) entry which is preliminary data.</text>
</comment>
<gene>
    <name evidence="1" type="ORF">KIN20_010293</name>
</gene>
<name>A0AAD5M9G3_PARTN</name>
<evidence type="ECO:0000313" key="2">
    <source>
        <dbReference type="Proteomes" id="UP001196413"/>
    </source>
</evidence>
<organism evidence="1 2">
    <name type="scientific">Parelaphostrongylus tenuis</name>
    <name type="common">Meningeal worm</name>
    <dbReference type="NCBI Taxonomy" id="148309"/>
    <lineage>
        <taxon>Eukaryota</taxon>
        <taxon>Metazoa</taxon>
        <taxon>Ecdysozoa</taxon>
        <taxon>Nematoda</taxon>
        <taxon>Chromadorea</taxon>
        <taxon>Rhabditida</taxon>
        <taxon>Rhabditina</taxon>
        <taxon>Rhabditomorpha</taxon>
        <taxon>Strongyloidea</taxon>
        <taxon>Metastrongylidae</taxon>
        <taxon>Parelaphostrongylus</taxon>
    </lineage>
</organism>
<reference evidence="1" key="1">
    <citation type="submission" date="2021-06" db="EMBL/GenBank/DDBJ databases">
        <title>Parelaphostrongylus tenuis whole genome reference sequence.</title>
        <authorList>
            <person name="Garwood T.J."/>
            <person name="Larsen P.A."/>
            <person name="Fountain-Jones N.M."/>
            <person name="Garbe J.R."/>
            <person name="Macchietto M.G."/>
            <person name="Kania S.A."/>
            <person name="Gerhold R.W."/>
            <person name="Richards J.E."/>
            <person name="Wolf T.M."/>
        </authorList>
    </citation>
    <scope>NUCLEOTIDE SEQUENCE</scope>
    <source>
        <strain evidence="1">MNPRO001-30</strain>
        <tissue evidence="1">Meninges</tissue>
    </source>
</reference>
<accession>A0AAD5M9G3</accession>